<keyword evidence="1" id="KW-0378">Hydrolase</keyword>
<dbReference type="EMBL" id="LAZR01033110">
    <property type="protein sequence ID" value="KKL49027.1"/>
    <property type="molecule type" value="Genomic_DNA"/>
</dbReference>
<dbReference type="InterPro" id="IPR056209">
    <property type="entry name" value="SU10_adaptor"/>
</dbReference>
<evidence type="ECO:0000256" key="2">
    <source>
        <dbReference type="SAM" id="MobiDB-lite"/>
    </source>
</evidence>
<feature type="domain" description="CBM-cenC" evidence="3">
    <location>
        <begin position="46"/>
        <end position="153"/>
    </location>
</feature>
<dbReference type="AlphaFoldDB" id="A0A0F9FCZ8"/>
<dbReference type="Gene3D" id="2.60.120.260">
    <property type="entry name" value="Galactose-binding domain-like"/>
    <property type="match status" value="1"/>
</dbReference>
<feature type="compositionally biased region" description="Polar residues" evidence="2">
    <location>
        <begin position="59"/>
        <end position="72"/>
    </location>
</feature>
<comment type="caution">
    <text evidence="4">The sequence shown here is derived from an EMBL/GenBank/DDBJ whole genome shotgun (WGS) entry which is preliminary data.</text>
</comment>
<gene>
    <name evidence="4" type="ORF">LCGC14_2319600</name>
</gene>
<organism evidence="4">
    <name type="scientific">marine sediment metagenome</name>
    <dbReference type="NCBI Taxonomy" id="412755"/>
    <lineage>
        <taxon>unclassified sequences</taxon>
        <taxon>metagenomes</taxon>
        <taxon>ecological metagenomes</taxon>
    </lineage>
</organism>
<feature type="region of interest" description="Disordered" evidence="2">
    <location>
        <begin position="59"/>
        <end position="87"/>
    </location>
</feature>
<evidence type="ECO:0000259" key="3">
    <source>
        <dbReference type="Pfam" id="PF02018"/>
    </source>
</evidence>
<accession>A0A0F9FCZ8</accession>
<name>A0A0F9FCZ8_9ZZZZ</name>
<dbReference type="Pfam" id="PF24175">
    <property type="entry name" value="SU10_adaptor"/>
    <property type="match status" value="1"/>
</dbReference>
<evidence type="ECO:0000313" key="4">
    <source>
        <dbReference type="EMBL" id="KKL49027.1"/>
    </source>
</evidence>
<dbReference type="InterPro" id="IPR008979">
    <property type="entry name" value="Galactose-bd-like_sf"/>
</dbReference>
<feature type="non-terminal residue" evidence="4">
    <location>
        <position position="1"/>
    </location>
</feature>
<dbReference type="GO" id="GO:0016798">
    <property type="term" value="F:hydrolase activity, acting on glycosyl bonds"/>
    <property type="evidence" value="ECO:0007669"/>
    <property type="project" value="InterPro"/>
</dbReference>
<dbReference type="Pfam" id="PF02018">
    <property type="entry name" value="CBM_4_9"/>
    <property type="match status" value="1"/>
</dbReference>
<dbReference type="SUPFAM" id="SSF49785">
    <property type="entry name" value="Galactose-binding domain-like"/>
    <property type="match status" value="1"/>
</dbReference>
<protein>
    <recommendedName>
        <fullName evidence="3">CBM-cenC domain-containing protein</fullName>
    </recommendedName>
</protein>
<sequence length="319" mass="35795">INEAELEWPFNINTRTDTLTRGIAEYTLPTGYRTADWESFFLFPSDLIINGTFDSATTSWTDKSSGTGSAAHTTDGGGRARLAGGASGTGALEQSVTTIGDKTYRVSFRIFSAAITLKIGTTSGGTEILSEEFTITNTGEGTYYSKTFVATTASTFIGFSHTTNANHDFDTVSVREDLQPSYLQYRSIDIFNAYFREDDFHLEPSTFNTPEFVFATNDDKYIVSPVPDNEYKLEFKYYLPPTVLSSDTDTTTIPTRYEHVIIDRAMFYVFMFREDAESATIMDTRSNIKVEKMRIELINKPDRMYAGVWPRVVTDIFGN</sequence>
<reference evidence="4" key="1">
    <citation type="journal article" date="2015" name="Nature">
        <title>Complex archaea that bridge the gap between prokaryotes and eukaryotes.</title>
        <authorList>
            <person name="Spang A."/>
            <person name="Saw J.H."/>
            <person name="Jorgensen S.L."/>
            <person name="Zaremba-Niedzwiedzka K."/>
            <person name="Martijn J."/>
            <person name="Lind A.E."/>
            <person name="van Eijk R."/>
            <person name="Schleper C."/>
            <person name="Guy L."/>
            <person name="Ettema T.J."/>
        </authorList>
    </citation>
    <scope>NUCLEOTIDE SEQUENCE</scope>
</reference>
<evidence type="ECO:0000256" key="1">
    <source>
        <dbReference type="ARBA" id="ARBA00022801"/>
    </source>
</evidence>
<dbReference type="InterPro" id="IPR003305">
    <property type="entry name" value="CenC_carb-bd"/>
</dbReference>
<proteinExistence type="predicted"/>